<feature type="compositionally biased region" description="Low complexity" evidence="1">
    <location>
        <begin position="1223"/>
        <end position="1236"/>
    </location>
</feature>
<feature type="region of interest" description="Disordered" evidence="1">
    <location>
        <begin position="371"/>
        <end position="410"/>
    </location>
</feature>
<feature type="compositionally biased region" description="Basic and acidic residues" evidence="1">
    <location>
        <begin position="1188"/>
        <end position="1217"/>
    </location>
</feature>
<feature type="compositionally biased region" description="Basic and acidic residues" evidence="1">
    <location>
        <begin position="479"/>
        <end position="488"/>
    </location>
</feature>
<evidence type="ECO:0000259" key="2">
    <source>
        <dbReference type="Pfam" id="PF22600"/>
    </source>
</evidence>
<evidence type="ECO:0000259" key="3">
    <source>
        <dbReference type="Pfam" id="PF26180"/>
    </source>
</evidence>
<feature type="compositionally biased region" description="Polar residues" evidence="1">
    <location>
        <begin position="768"/>
        <end position="791"/>
    </location>
</feature>
<evidence type="ECO:0000313" key="4">
    <source>
        <dbReference type="Proteomes" id="UP000813463"/>
    </source>
</evidence>
<dbReference type="CDD" id="cd05402">
    <property type="entry name" value="NT_PAP_TUTase"/>
    <property type="match status" value="1"/>
</dbReference>
<feature type="region of interest" description="Disordered" evidence="1">
    <location>
        <begin position="451"/>
        <end position="492"/>
    </location>
</feature>
<feature type="domain" description="PAP/OAS1 substrate-binding-related" evidence="3">
    <location>
        <begin position="176"/>
        <end position="368"/>
    </location>
</feature>
<feature type="region of interest" description="Disordered" evidence="1">
    <location>
        <begin position="1131"/>
        <end position="1236"/>
    </location>
</feature>
<reference evidence="5" key="2">
    <citation type="submission" date="2025-08" db="UniProtKB">
        <authorList>
            <consortium name="RefSeq"/>
        </authorList>
    </citation>
    <scope>IDENTIFICATION</scope>
    <source>
        <tissue evidence="5">Leaf</tissue>
    </source>
</reference>
<evidence type="ECO:0000256" key="1">
    <source>
        <dbReference type="SAM" id="MobiDB-lite"/>
    </source>
</evidence>
<name>A0A9R0JYE9_SPIOL</name>
<keyword evidence="4" id="KW-1185">Reference proteome</keyword>
<dbReference type="InterPro" id="IPR058920">
    <property type="entry name" value="PAP-OAS1-bd-rel"/>
</dbReference>
<sequence length="1382" mass="152399">MGGHEGWPQPSGLHPNGLLPNESYSAIRVLDSEGWSKAEERIAELIACIQPNQPSEERRNAVADYVQRLITRCFPCQVFTFGSVPLKTYLPDGDIDLTAFSNNQSLKETWAIQVRDILESEEKNENAEFHVKEVQYIQAEVKLIKCLVENIVVDISFDQLGGLCTLCFLEEVDHLINQNHLFKRSIILIKAWCYYESRILGAHHGLISTYALETLVLYIFHVFNNTFTGPLEVLYRFLEFFSNFDWDNFCVSLWGPVPISSLPDVTAEPPRKDSGELLLSKLFLDACSSVYAVFPEGQENQGQPFISKHFNVIDPLRVNNNLGRSVSKGNFYRIRSAFAFGAKRLARLLDCSEENIVFELNQFFMNTWERHGSGVRPDAPSSDLWPLLNNPDNRSNNQDNASSSKNSNNNASIREIVTEMPQINRPLSSQLASYPLESTSKSNGVLAVSCAQGQKGSENPNGSRIAEQVEKSNSAQSVRIDRNKKSMKPDNLLNEVQGKYLFARTRSSPELTDAYYDVSSSRGRRSKPTESGRCQVASSKMDSNRRKNTASEIVSTQSTLSSSDDLLPGRPNSSHHVIDVAADSISNSNSYVDESGTGIVSEDNSSIVGAQGMHQEEQDLVNMMASSSLHNFGGQVPMPLNLASSHNFGGQVPIPIPQSVLASMGYGQRGMAGMFPANIPLINPHWAANLQFQQGLISSPLTRYFPGVGLPTNSEDLIEQADESFGSVDIARQSADTDYWHERDVTSSGRFVQDDGSLETLHADDRQPSTSGNSSFVPSSRIASSGSTFKVQPQMIKELRTSMKDDYVEKFQRQDNRENEVYSVDRVSSARFSSASQAGSAKTSSESSWDGSSARVSKAGREKRGRKTVASAAVPSNVHGKDKSIYENSTAELDDETRDWNIVSTKGIDIDERRTASQHASTLHAPRNHLPGFEAAQTSGSDSVMPIAPMLLGPASRQITFYPTGPPVPFFTMLHFPPEAGNSDPSSYPLHAEVGSDNVDSEPNTGLSAGPDVLSTYNSTKRTIAAEPSIEPKSDILNSDFASHWQNLQFGRFCQSPRFPAPVVCPSPVPPMYLQGRFPWDNPGRPLAADPNLLSQFMSYGPHVVPAAPVQTVSSGPSNVYQHYNDELPRYRSGTGTYLPNPKASVRDRHSSGARRNSYNYDRSDQGDREGNWNAAKAKAAGRSHNRSQAEKSRIDRVAASEGRADRPWSNYRHDHIPSYQAQNGPSGPNSSQSSSVNVGYGMYQFPGLNPSGNGSRVVMVYPYDHNSGYVSPGEQLEFGSLGPMSSSSVGTNDALQSIDGTRLRRAFEDQRFHGTSAQQSSSPDQPLSPHFQRSLAQRKYQLKDEEDFPPLVFQNPGQDGGRICKQQKHSLHHTLMFAQQA</sequence>
<feature type="compositionally biased region" description="Polar residues" evidence="1">
    <location>
        <begin position="451"/>
        <end position="462"/>
    </location>
</feature>
<dbReference type="Pfam" id="PF26180">
    <property type="entry name" value="PAP-OAS1"/>
    <property type="match status" value="1"/>
</dbReference>
<evidence type="ECO:0000313" key="5">
    <source>
        <dbReference type="RefSeq" id="XP_021851695.2"/>
    </source>
</evidence>
<dbReference type="InterPro" id="IPR043519">
    <property type="entry name" value="NT_sf"/>
</dbReference>
<gene>
    <name evidence="5" type="primary">LOC110791252</name>
</gene>
<feature type="compositionally biased region" description="Low complexity" evidence="1">
    <location>
        <begin position="386"/>
        <end position="410"/>
    </location>
</feature>
<proteinExistence type="predicted"/>
<dbReference type="Gene3D" id="1.10.1410.10">
    <property type="match status" value="1"/>
</dbReference>
<reference evidence="4" key="1">
    <citation type="journal article" date="2021" name="Nat. Commun.">
        <title>Genomic analyses provide insights into spinach domestication and the genetic basis of agronomic traits.</title>
        <authorList>
            <person name="Cai X."/>
            <person name="Sun X."/>
            <person name="Xu C."/>
            <person name="Sun H."/>
            <person name="Wang X."/>
            <person name="Ge C."/>
            <person name="Zhang Z."/>
            <person name="Wang Q."/>
            <person name="Fei Z."/>
            <person name="Jiao C."/>
            <person name="Wang Q."/>
        </authorList>
    </citation>
    <scope>NUCLEOTIDE SEQUENCE [LARGE SCALE GENOMIC DNA]</scope>
    <source>
        <strain evidence="4">cv. Varoflay</strain>
    </source>
</reference>
<dbReference type="SUPFAM" id="SSF81631">
    <property type="entry name" value="PAP/OAS1 substrate-binding domain"/>
    <property type="match status" value="1"/>
</dbReference>
<feature type="compositionally biased region" description="Polar residues" evidence="1">
    <location>
        <begin position="830"/>
        <end position="855"/>
    </location>
</feature>
<dbReference type="InterPro" id="IPR058921">
    <property type="entry name" value="PAP/OAS1-rel"/>
</dbReference>
<feature type="compositionally biased region" description="Low complexity" evidence="1">
    <location>
        <begin position="555"/>
        <end position="566"/>
    </location>
</feature>
<feature type="compositionally biased region" description="Basic and acidic residues" evidence="1">
    <location>
        <begin position="1162"/>
        <end position="1171"/>
    </location>
</feature>
<dbReference type="SUPFAM" id="SSF81301">
    <property type="entry name" value="Nucleotidyltransferase"/>
    <property type="match status" value="1"/>
</dbReference>
<feature type="region of interest" description="Disordered" evidence="1">
    <location>
        <begin position="827"/>
        <end position="885"/>
    </location>
</feature>
<dbReference type="GeneID" id="110791252"/>
<dbReference type="PANTHER" id="PTHR45979:SF30">
    <property type="entry name" value="NUCLEOTIDYLTRANSFERASE"/>
    <property type="match status" value="1"/>
</dbReference>
<dbReference type="PANTHER" id="PTHR45979">
    <property type="entry name" value="PAP/OAS1 SUBSTRATE-BINDING DOMAIN SUPERFAMILY"/>
    <property type="match status" value="1"/>
</dbReference>
<feature type="domain" description="Poly(A) RNA polymerase mitochondrial-like central palm" evidence="2">
    <location>
        <begin position="40"/>
        <end position="163"/>
    </location>
</feature>
<dbReference type="InterPro" id="IPR054708">
    <property type="entry name" value="MTPAP-like_central"/>
</dbReference>
<dbReference type="Pfam" id="PF22600">
    <property type="entry name" value="MTPAP-like_central"/>
    <property type="match status" value="1"/>
</dbReference>
<dbReference type="RefSeq" id="XP_021851695.2">
    <property type="nucleotide sequence ID" value="XM_021996003.2"/>
</dbReference>
<dbReference type="Gene3D" id="3.30.460.10">
    <property type="entry name" value="Beta Polymerase, domain 2"/>
    <property type="match status" value="1"/>
</dbReference>
<dbReference type="KEGG" id="soe:110791252"/>
<feature type="region of interest" description="Disordered" evidence="1">
    <location>
        <begin position="754"/>
        <end position="791"/>
    </location>
</feature>
<organism evidence="4 5">
    <name type="scientific">Spinacia oleracea</name>
    <name type="common">Spinach</name>
    <dbReference type="NCBI Taxonomy" id="3562"/>
    <lineage>
        <taxon>Eukaryota</taxon>
        <taxon>Viridiplantae</taxon>
        <taxon>Streptophyta</taxon>
        <taxon>Embryophyta</taxon>
        <taxon>Tracheophyta</taxon>
        <taxon>Spermatophyta</taxon>
        <taxon>Magnoliopsida</taxon>
        <taxon>eudicotyledons</taxon>
        <taxon>Gunneridae</taxon>
        <taxon>Pentapetalae</taxon>
        <taxon>Caryophyllales</taxon>
        <taxon>Chenopodiaceae</taxon>
        <taxon>Chenopodioideae</taxon>
        <taxon>Anserineae</taxon>
        <taxon>Spinacia</taxon>
    </lineage>
</organism>
<protein>
    <submittedName>
        <fullName evidence="5">Uncharacterized protein isoform X1</fullName>
    </submittedName>
</protein>
<feature type="region of interest" description="Disordered" evidence="1">
    <location>
        <begin position="516"/>
        <end position="575"/>
    </location>
</feature>
<dbReference type="Proteomes" id="UP000813463">
    <property type="component" value="Chromosome 2"/>
</dbReference>
<accession>A0A9R0JYE9</accession>